<dbReference type="EMBL" id="CASHSV030000002">
    <property type="protein sequence ID" value="CAJ2634502.1"/>
    <property type="molecule type" value="Genomic_DNA"/>
</dbReference>
<reference evidence="1" key="1">
    <citation type="submission" date="2023-10" db="EMBL/GenBank/DDBJ databases">
        <authorList>
            <person name="Rodriguez Cubillos JULIANA M."/>
            <person name="De Vega J."/>
        </authorList>
    </citation>
    <scope>NUCLEOTIDE SEQUENCE</scope>
</reference>
<protein>
    <submittedName>
        <fullName evidence="1">Uncharacterized protein</fullName>
    </submittedName>
</protein>
<dbReference type="Proteomes" id="UP001177021">
    <property type="component" value="Unassembled WGS sequence"/>
</dbReference>
<gene>
    <name evidence="1" type="ORF">MILVUS5_LOCUS5385</name>
</gene>
<accession>A0ACB0IUK7</accession>
<name>A0ACB0IUK7_TRIPR</name>
<keyword evidence="2" id="KW-1185">Reference proteome</keyword>
<evidence type="ECO:0000313" key="2">
    <source>
        <dbReference type="Proteomes" id="UP001177021"/>
    </source>
</evidence>
<sequence>MMEETKKNKTQQYLPHELIIQILLRLPVKSLLRFKCVCKLWLTLICDTHFANSHFQITATHTPTVLFLSNSAPPGPQSIEIERSTHSDSDTDFANSHFQLATATLTYTIRFISHPYLLTPSIDFQESLNPDIASTSLNLNFRPFESYSYIQVKGSCRGFLLLHCYCQQMLNNNNNNNNIYIFNPSTGVHKKIPLSPFASNLDEDDKFICYLDGFGYDQSTNDYLLVSLSHDDQNTAKFSPHVVFFSFRANTWKEIEGTHFPYMNSSISFVNHHEGLLYNGAIHWLAFRHDLKSVWDPSYNTVEIWVMKEYKMHSSWTKMLVLPTDGLPYEYFNPSCSTKSGDIIGTDGGTGWVKYNDKQKCYRDTNPLTKIQHMKEKEEQLALHHSPPLFSLSLPNPSSPSTTIHRCHRSPTTRKYRDSDSQFEALSKEPPPLWSILTVIATFIQLPMLVVNFGGFVCIAAAVLVCKAAARLGMSVGSNCSLFPIRVRFHYITHVSIHVSFKL</sequence>
<comment type="caution">
    <text evidence="1">The sequence shown here is derived from an EMBL/GenBank/DDBJ whole genome shotgun (WGS) entry which is preliminary data.</text>
</comment>
<organism evidence="1 2">
    <name type="scientific">Trifolium pratense</name>
    <name type="common">Red clover</name>
    <dbReference type="NCBI Taxonomy" id="57577"/>
    <lineage>
        <taxon>Eukaryota</taxon>
        <taxon>Viridiplantae</taxon>
        <taxon>Streptophyta</taxon>
        <taxon>Embryophyta</taxon>
        <taxon>Tracheophyta</taxon>
        <taxon>Spermatophyta</taxon>
        <taxon>Magnoliopsida</taxon>
        <taxon>eudicotyledons</taxon>
        <taxon>Gunneridae</taxon>
        <taxon>Pentapetalae</taxon>
        <taxon>rosids</taxon>
        <taxon>fabids</taxon>
        <taxon>Fabales</taxon>
        <taxon>Fabaceae</taxon>
        <taxon>Papilionoideae</taxon>
        <taxon>50 kb inversion clade</taxon>
        <taxon>NPAAA clade</taxon>
        <taxon>Hologalegina</taxon>
        <taxon>IRL clade</taxon>
        <taxon>Trifolieae</taxon>
        <taxon>Trifolium</taxon>
    </lineage>
</organism>
<proteinExistence type="predicted"/>
<evidence type="ECO:0000313" key="1">
    <source>
        <dbReference type="EMBL" id="CAJ2634502.1"/>
    </source>
</evidence>